<feature type="transmembrane region" description="Helical" evidence="7">
    <location>
        <begin position="25"/>
        <end position="42"/>
    </location>
</feature>
<feature type="transmembrane region" description="Helical" evidence="7">
    <location>
        <begin position="138"/>
        <end position="162"/>
    </location>
</feature>
<evidence type="ECO:0000256" key="3">
    <source>
        <dbReference type="ARBA" id="ARBA00022692"/>
    </source>
</evidence>
<protein>
    <submittedName>
        <fullName evidence="8">Sodium:solute symporter family protein</fullName>
    </submittedName>
</protein>
<feature type="transmembrane region" description="Helical" evidence="7">
    <location>
        <begin position="95"/>
        <end position="117"/>
    </location>
</feature>
<dbReference type="InterPro" id="IPR038377">
    <property type="entry name" value="Na/Glc_symporter_sf"/>
</dbReference>
<dbReference type="Gene3D" id="1.20.1730.10">
    <property type="entry name" value="Sodium/glucose cotransporter"/>
    <property type="match status" value="1"/>
</dbReference>
<dbReference type="CDD" id="cd11478">
    <property type="entry name" value="SLC5sbd_u2"/>
    <property type="match status" value="1"/>
</dbReference>
<evidence type="ECO:0000313" key="9">
    <source>
        <dbReference type="Proteomes" id="UP001555826"/>
    </source>
</evidence>
<evidence type="ECO:0000256" key="1">
    <source>
        <dbReference type="ARBA" id="ARBA00004141"/>
    </source>
</evidence>
<dbReference type="Proteomes" id="UP001555826">
    <property type="component" value="Unassembled WGS sequence"/>
</dbReference>
<feature type="transmembrane region" description="Helical" evidence="7">
    <location>
        <begin position="199"/>
        <end position="219"/>
    </location>
</feature>
<feature type="transmembrane region" description="Helical" evidence="7">
    <location>
        <begin position="487"/>
        <end position="507"/>
    </location>
</feature>
<comment type="subcellular location">
    <subcellularLocation>
        <location evidence="1">Membrane</location>
        <topology evidence="1">Multi-pass membrane protein</topology>
    </subcellularLocation>
</comment>
<proteinExistence type="inferred from homology"/>
<evidence type="ECO:0000256" key="5">
    <source>
        <dbReference type="ARBA" id="ARBA00023136"/>
    </source>
</evidence>
<dbReference type="NCBIfam" id="TIGR00813">
    <property type="entry name" value="sss"/>
    <property type="match status" value="1"/>
</dbReference>
<dbReference type="PANTHER" id="PTHR11819">
    <property type="entry name" value="SOLUTE CARRIER FAMILY 5"/>
    <property type="match status" value="1"/>
</dbReference>
<gene>
    <name evidence="8" type="ORF">AB1207_14455</name>
</gene>
<dbReference type="RefSeq" id="WP_367639079.1">
    <property type="nucleotide sequence ID" value="NZ_JBFNQN010000009.1"/>
</dbReference>
<dbReference type="PANTHER" id="PTHR11819:SF195">
    <property type="entry name" value="SODIUM_GLUCOSE COTRANSPORTER 4"/>
    <property type="match status" value="1"/>
</dbReference>
<keyword evidence="3 7" id="KW-0812">Transmembrane</keyword>
<evidence type="ECO:0000313" key="8">
    <source>
        <dbReference type="EMBL" id="MEW9265954.1"/>
    </source>
</evidence>
<organism evidence="8 9">
    <name type="scientific">Kineococcus endophyticus</name>
    <dbReference type="NCBI Taxonomy" id="1181883"/>
    <lineage>
        <taxon>Bacteria</taxon>
        <taxon>Bacillati</taxon>
        <taxon>Actinomycetota</taxon>
        <taxon>Actinomycetes</taxon>
        <taxon>Kineosporiales</taxon>
        <taxon>Kineosporiaceae</taxon>
        <taxon>Kineococcus</taxon>
    </lineage>
</organism>
<evidence type="ECO:0000256" key="4">
    <source>
        <dbReference type="ARBA" id="ARBA00022989"/>
    </source>
</evidence>
<keyword evidence="5 7" id="KW-0472">Membrane</keyword>
<sequence>MSATFAGAVSAATGTLRIDAHLVDYLLVAFYFLIVLGIGLIARRSVSSSLDFLLSGRSLPAWVTGLAFVSANLGATELLGQAANGAQFGEQAFHYYWIGAIPAMVFLALVMMPFYYGSKVRSVPEFLGRRFDAKTQRLQGLLFAIASILLAGVNLYAMAIVVNALLGWPTWLAIVVAGVIVLAYTFLGGLSAAIYNEVLQFFVIVVTMVPITLVGLHRVGGWDGLVDKLTANGDGNMLQAFPGQDLTGIGSSIGSTFGVVLGLGFVTSFGYWTTNFTEVQRAFSARNASAAQRTPLIAAIPKVLIALVIIIPGMVAAVLIPGIESLKRGLPSDATYNDAVPLLLRELLPSGFLGVALAGLLAAFMAGMAANVSSFNTVFTYDLWQDWLRPGRDDAHYLKVGRLVTVVGTALAIGTAFIAAGFTNIMDYIQTLFSFFNVPLFAVFAFGLFWKKLTGNGGFWGLLSGTVSAVFVFVLNQVGVLSLSGQGSSFLGGGVATVVAVLVGWLISRGGTPRPEADLRGLVWSLTPAEVRAVPREAGWYRNPTVLSVVVLTLAVAGYVLFAVV</sequence>
<accession>A0ABV3P8I4</accession>
<comment type="similarity">
    <text evidence="2 6">Belongs to the sodium:solute symporter (SSF) (TC 2.A.21) family.</text>
</comment>
<comment type="caution">
    <text evidence="8">The sequence shown here is derived from an EMBL/GenBank/DDBJ whole genome shotgun (WGS) entry which is preliminary data.</text>
</comment>
<feature type="transmembrane region" description="Helical" evidence="7">
    <location>
        <begin position="54"/>
        <end position="75"/>
    </location>
</feature>
<feature type="transmembrane region" description="Helical" evidence="7">
    <location>
        <begin position="457"/>
        <end position="475"/>
    </location>
</feature>
<feature type="transmembrane region" description="Helical" evidence="7">
    <location>
        <begin position="352"/>
        <end position="379"/>
    </location>
</feature>
<evidence type="ECO:0000256" key="2">
    <source>
        <dbReference type="ARBA" id="ARBA00006434"/>
    </source>
</evidence>
<dbReference type="Pfam" id="PF00474">
    <property type="entry name" value="SSF"/>
    <property type="match status" value="1"/>
</dbReference>
<feature type="transmembrane region" description="Helical" evidence="7">
    <location>
        <begin position="546"/>
        <end position="564"/>
    </location>
</feature>
<feature type="transmembrane region" description="Helical" evidence="7">
    <location>
        <begin position="168"/>
        <end position="187"/>
    </location>
</feature>
<name>A0ABV3P8I4_9ACTN</name>
<dbReference type="InterPro" id="IPR001734">
    <property type="entry name" value="Na/solute_symporter"/>
</dbReference>
<feature type="transmembrane region" description="Helical" evidence="7">
    <location>
        <begin position="400"/>
        <end position="422"/>
    </location>
</feature>
<keyword evidence="9" id="KW-1185">Reference proteome</keyword>
<dbReference type="PROSITE" id="PS50283">
    <property type="entry name" value="NA_SOLUT_SYMP_3"/>
    <property type="match status" value="1"/>
</dbReference>
<evidence type="ECO:0000256" key="6">
    <source>
        <dbReference type="RuleBase" id="RU362091"/>
    </source>
</evidence>
<feature type="transmembrane region" description="Helical" evidence="7">
    <location>
        <begin position="249"/>
        <end position="272"/>
    </location>
</feature>
<keyword evidence="4 7" id="KW-1133">Transmembrane helix</keyword>
<dbReference type="EMBL" id="JBFNQN010000009">
    <property type="protein sequence ID" value="MEW9265954.1"/>
    <property type="molecule type" value="Genomic_DNA"/>
</dbReference>
<evidence type="ECO:0000256" key="7">
    <source>
        <dbReference type="SAM" id="Phobius"/>
    </source>
</evidence>
<reference evidence="8 9" key="1">
    <citation type="submission" date="2024-07" db="EMBL/GenBank/DDBJ databases">
        <authorList>
            <person name="Thanompreechachai J."/>
            <person name="Duangmal K."/>
        </authorList>
    </citation>
    <scope>NUCLEOTIDE SEQUENCE [LARGE SCALE GENOMIC DNA]</scope>
    <source>
        <strain evidence="8 9">KCTC 19886</strain>
    </source>
</reference>
<feature type="transmembrane region" description="Helical" evidence="7">
    <location>
        <begin position="303"/>
        <end position="323"/>
    </location>
</feature>
<feature type="transmembrane region" description="Helical" evidence="7">
    <location>
        <begin position="428"/>
        <end position="450"/>
    </location>
</feature>